<keyword evidence="5 13" id="KW-0732">Signal</keyword>
<keyword evidence="11" id="KW-0325">Glycoprotein</keyword>
<dbReference type="SUPFAM" id="SSF56112">
    <property type="entry name" value="Protein kinase-like (PK-like)"/>
    <property type="match status" value="1"/>
</dbReference>
<dbReference type="Pfam" id="PF07714">
    <property type="entry name" value="PK_Tyr_Ser-Thr"/>
    <property type="match status" value="1"/>
</dbReference>
<dbReference type="FunFam" id="3.30.200.20:FF:000178">
    <property type="entry name" value="serine/threonine-protein kinase PBS1-like"/>
    <property type="match status" value="1"/>
</dbReference>
<evidence type="ECO:0000256" key="5">
    <source>
        <dbReference type="ARBA" id="ARBA00022729"/>
    </source>
</evidence>
<evidence type="ECO:0000259" key="14">
    <source>
        <dbReference type="PROSITE" id="PS50011"/>
    </source>
</evidence>
<dbReference type="InterPro" id="IPR045874">
    <property type="entry name" value="LRK10/LRL21-25-like"/>
</dbReference>
<dbReference type="AlphaFoldDB" id="A0A8T0UTB0"/>
<dbReference type="InterPro" id="IPR032872">
    <property type="entry name" value="WAK_assoc_C"/>
</dbReference>
<dbReference type="InterPro" id="IPR001245">
    <property type="entry name" value="Ser-Thr/Tyr_kinase_cat_dom"/>
</dbReference>
<dbReference type="SMART" id="SM00220">
    <property type="entry name" value="S_TKc"/>
    <property type="match status" value="1"/>
</dbReference>
<evidence type="ECO:0000256" key="10">
    <source>
        <dbReference type="ARBA" id="ARBA00023136"/>
    </source>
</evidence>
<evidence type="ECO:0000256" key="8">
    <source>
        <dbReference type="ARBA" id="ARBA00022840"/>
    </source>
</evidence>
<evidence type="ECO:0000256" key="7">
    <source>
        <dbReference type="ARBA" id="ARBA00022777"/>
    </source>
</evidence>
<feature type="signal peptide" evidence="13">
    <location>
        <begin position="1"/>
        <end position="25"/>
    </location>
</feature>
<dbReference type="PROSITE" id="PS00107">
    <property type="entry name" value="PROTEIN_KINASE_ATP"/>
    <property type="match status" value="1"/>
</dbReference>
<evidence type="ECO:0000256" key="12">
    <source>
        <dbReference type="PROSITE-ProRule" id="PRU10141"/>
    </source>
</evidence>
<name>A0A8T0UTB0_PANVG</name>
<dbReference type="PANTHER" id="PTHR27009">
    <property type="entry name" value="RUST RESISTANCE KINASE LR10-RELATED"/>
    <property type="match status" value="1"/>
</dbReference>
<feature type="chain" id="PRO_5035916825" description="Protein kinase domain-containing protein" evidence="13">
    <location>
        <begin position="26"/>
        <end position="596"/>
    </location>
</feature>
<proteinExistence type="predicted"/>
<comment type="caution">
    <text evidence="15">The sequence shown here is derived from an EMBL/GenBank/DDBJ whole genome shotgun (WGS) entry which is preliminary data.</text>
</comment>
<keyword evidence="16" id="KW-1185">Reference proteome</keyword>
<dbReference type="Gene3D" id="1.10.510.10">
    <property type="entry name" value="Transferase(Phosphotransferase) domain 1"/>
    <property type="match status" value="1"/>
</dbReference>
<evidence type="ECO:0000313" key="15">
    <source>
        <dbReference type="EMBL" id="KAG2625970.1"/>
    </source>
</evidence>
<dbReference type="InterPro" id="IPR017441">
    <property type="entry name" value="Protein_kinase_ATP_BS"/>
</dbReference>
<organism evidence="15 16">
    <name type="scientific">Panicum virgatum</name>
    <name type="common">Blackwell switchgrass</name>
    <dbReference type="NCBI Taxonomy" id="38727"/>
    <lineage>
        <taxon>Eukaryota</taxon>
        <taxon>Viridiplantae</taxon>
        <taxon>Streptophyta</taxon>
        <taxon>Embryophyta</taxon>
        <taxon>Tracheophyta</taxon>
        <taxon>Spermatophyta</taxon>
        <taxon>Magnoliopsida</taxon>
        <taxon>Liliopsida</taxon>
        <taxon>Poales</taxon>
        <taxon>Poaceae</taxon>
        <taxon>PACMAD clade</taxon>
        <taxon>Panicoideae</taxon>
        <taxon>Panicodae</taxon>
        <taxon>Paniceae</taxon>
        <taxon>Panicinae</taxon>
        <taxon>Panicum</taxon>
        <taxon>Panicum sect. Hiantes</taxon>
    </lineage>
</organism>
<dbReference type="InterPro" id="IPR008271">
    <property type="entry name" value="Ser/Thr_kinase_AS"/>
</dbReference>
<dbReference type="Pfam" id="PF13947">
    <property type="entry name" value="GUB_WAK_bind"/>
    <property type="match status" value="1"/>
</dbReference>
<feature type="binding site" evidence="12">
    <location>
        <position position="340"/>
    </location>
    <ligand>
        <name>ATP</name>
        <dbReference type="ChEBI" id="CHEBI:30616"/>
    </ligand>
</feature>
<dbReference type="GO" id="GO:0004674">
    <property type="term" value="F:protein serine/threonine kinase activity"/>
    <property type="evidence" value="ECO:0007669"/>
    <property type="project" value="UniProtKB-KW"/>
</dbReference>
<evidence type="ECO:0000256" key="1">
    <source>
        <dbReference type="ARBA" id="ARBA00004479"/>
    </source>
</evidence>
<evidence type="ECO:0000256" key="9">
    <source>
        <dbReference type="ARBA" id="ARBA00022989"/>
    </source>
</evidence>
<keyword evidence="8 12" id="KW-0067">ATP-binding</keyword>
<keyword evidence="7" id="KW-0418">Kinase</keyword>
<dbReference type="InterPro" id="IPR011009">
    <property type="entry name" value="Kinase-like_dom_sf"/>
</dbReference>
<reference evidence="15 16" key="1">
    <citation type="submission" date="2020-05" db="EMBL/GenBank/DDBJ databases">
        <title>WGS assembly of Panicum virgatum.</title>
        <authorList>
            <person name="Lovell J.T."/>
            <person name="Jenkins J."/>
            <person name="Shu S."/>
            <person name="Juenger T.E."/>
            <person name="Schmutz J."/>
        </authorList>
    </citation>
    <scope>NUCLEOTIDE SEQUENCE [LARGE SCALE GENOMIC DNA]</scope>
    <source>
        <strain evidence="16">cv. AP13</strain>
    </source>
</reference>
<dbReference type="InterPro" id="IPR000719">
    <property type="entry name" value="Prot_kinase_dom"/>
</dbReference>
<dbReference type="GO" id="GO:0030247">
    <property type="term" value="F:polysaccharide binding"/>
    <property type="evidence" value="ECO:0007669"/>
    <property type="project" value="InterPro"/>
</dbReference>
<dbReference type="PROSITE" id="PS00108">
    <property type="entry name" value="PROTEIN_KINASE_ST"/>
    <property type="match status" value="1"/>
</dbReference>
<keyword evidence="9" id="KW-1133">Transmembrane helix</keyword>
<keyword evidence="4" id="KW-0812">Transmembrane</keyword>
<comment type="subcellular location">
    <subcellularLocation>
        <location evidence="1">Membrane</location>
        <topology evidence="1">Single-pass type I membrane protein</topology>
    </subcellularLocation>
</comment>
<evidence type="ECO:0000256" key="11">
    <source>
        <dbReference type="ARBA" id="ARBA00023180"/>
    </source>
</evidence>
<keyword evidence="2" id="KW-0723">Serine/threonine-protein kinase</keyword>
<dbReference type="Gene3D" id="3.30.200.20">
    <property type="entry name" value="Phosphorylase Kinase, domain 1"/>
    <property type="match status" value="1"/>
</dbReference>
<evidence type="ECO:0000256" key="13">
    <source>
        <dbReference type="SAM" id="SignalP"/>
    </source>
</evidence>
<feature type="domain" description="Protein kinase" evidence="14">
    <location>
        <begin position="312"/>
        <end position="595"/>
    </location>
</feature>
<keyword evidence="3" id="KW-0808">Transferase</keyword>
<accession>A0A8T0UTB0</accession>
<evidence type="ECO:0000256" key="4">
    <source>
        <dbReference type="ARBA" id="ARBA00022692"/>
    </source>
</evidence>
<dbReference type="Proteomes" id="UP000823388">
    <property type="component" value="Chromosome 3K"/>
</dbReference>
<dbReference type="InterPro" id="IPR025287">
    <property type="entry name" value="WAK_GUB"/>
</dbReference>
<dbReference type="EMBL" id="CM029041">
    <property type="protein sequence ID" value="KAG2625970.1"/>
    <property type="molecule type" value="Genomic_DNA"/>
</dbReference>
<sequence>MEPSARTRRLMRLASPLFFIQLLSSLCGPLQFDIAYPFSVDGVDRPDYCSVPGYLLSCTDGVKLVTTMNSSGGGLFQVTGVDYGNRLLTVVDEGLAEQTCPQPYRNATFDGTMFAYTDRDQFLTAYVNCSASSSSLPFALDFFSCLSGGRSYYTLDNGTVAPDLLGSCSSTLVLPFNSSMAGSLVAGNSTLGDVMRGGFAVRWKAGAGWCGDCRNSGGFCGYNSSSPTDHTCFCPDGTSIGSCSSDIISAVSGGILLSLLISMGVLYRKKFEGSVSWKWGYKHTPSIESFLQKHDAQQPKRYTYSEVKRMTKSFIHKLGEGGFGTVYKGNLPNGRDIAVKLLKNSKDDGQEFMNEVASIMQTSHVNVVTLLGYCLQGSKRALIYEYMTNGSLERFTFGKSSKGEKSLSWEKLFDITVGIARGLEYLHRGCNTRIVHFDIKPHNILLDQDFSPKISDFGLVKLCIKKEIISIDGARGTIGYIAPEVFLQQFGEVSSKSDVYSYGMMVPEMVGARKNANHTSEASSKYFPQWIYDHLEEYCVTAGETSVDTELVRKLIIVGFWCIQLQPNNRPSMTRVVEMLESSTDDLRIPPQILLC</sequence>
<dbReference type="Pfam" id="PF14380">
    <property type="entry name" value="WAK_assoc"/>
    <property type="match status" value="1"/>
</dbReference>
<evidence type="ECO:0000256" key="6">
    <source>
        <dbReference type="ARBA" id="ARBA00022741"/>
    </source>
</evidence>
<evidence type="ECO:0000256" key="2">
    <source>
        <dbReference type="ARBA" id="ARBA00022527"/>
    </source>
</evidence>
<keyword evidence="10" id="KW-0472">Membrane</keyword>
<evidence type="ECO:0000313" key="16">
    <source>
        <dbReference type="Proteomes" id="UP000823388"/>
    </source>
</evidence>
<gene>
    <name evidence="15" type="ORF">PVAP13_3KG282227</name>
</gene>
<protein>
    <recommendedName>
        <fullName evidence="14">Protein kinase domain-containing protein</fullName>
    </recommendedName>
</protein>
<dbReference type="GO" id="GO:0005524">
    <property type="term" value="F:ATP binding"/>
    <property type="evidence" value="ECO:0007669"/>
    <property type="project" value="UniProtKB-UniRule"/>
</dbReference>
<evidence type="ECO:0000256" key="3">
    <source>
        <dbReference type="ARBA" id="ARBA00022679"/>
    </source>
</evidence>
<dbReference type="PROSITE" id="PS50011">
    <property type="entry name" value="PROTEIN_KINASE_DOM"/>
    <property type="match status" value="1"/>
</dbReference>
<dbReference type="GO" id="GO:0016020">
    <property type="term" value="C:membrane"/>
    <property type="evidence" value="ECO:0007669"/>
    <property type="project" value="UniProtKB-SubCell"/>
</dbReference>
<keyword evidence="6 12" id="KW-0547">Nucleotide-binding</keyword>
<dbReference type="FunFam" id="1.10.510.10:FF:000590">
    <property type="entry name" value="PR5-like receptor kinase"/>
    <property type="match status" value="1"/>
</dbReference>